<dbReference type="RefSeq" id="WP_053238237.1">
    <property type="nucleotide sequence ID" value="NZ_CP011125.1"/>
</dbReference>
<organism evidence="2 3">
    <name type="scientific">Sandaracinus amylolyticus</name>
    <dbReference type="NCBI Taxonomy" id="927083"/>
    <lineage>
        <taxon>Bacteria</taxon>
        <taxon>Pseudomonadati</taxon>
        <taxon>Myxococcota</taxon>
        <taxon>Polyangia</taxon>
        <taxon>Polyangiales</taxon>
        <taxon>Sandaracinaceae</taxon>
        <taxon>Sandaracinus</taxon>
    </lineage>
</organism>
<dbReference type="AlphaFoldDB" id="A0A0F6WA64"/>
<evidence type="ECO:0000313" key="2">
    <source>
        <dbReference type="EMBL" id="AKF11362.1"/>
    </source>
</evidence>
<proteinExistence type="predicted"/>
<feature type="transmembrane region" description="Helical" evidence="1">
    <location>
        <begin position="23"/>
        <end position="56"/>
    </location>
</feature>
<evidence type="ECO:0000313" key="3">
    <source>
        <dbReference type="Proteomes" id="UP000034883"/>
    </source>
</evidence>
<dbReference type="Proteomes" id="UP000034883">
    <property type="component" value="Chromosome"/>
</dbReference>
<gene>
    <name evidence="2" type="ORF">DB32_008511</name>
</gene>
<dbReference type="EMBL" id="CP011125">
    <property type="protein sequence ID" value="AKF11362.1"/>
    <property type="molecule type" value="Genomic_DNA"/>
</dbReference>
<dbReference type="KEGG" id="samy:DB32_008511"/>
<keyword evidence="1" id="KW-0472">Membrane</keyword>
<keyword evidence="1" id="KW-1133">Transmembrane helix</keyword>
<sequence length="268" mass="28956">MAYREPSASEVELDRRVIVAWRGVVMATVVTVVSVITAMLAHPIALGALIIAYVALAKTASHARWVAVHVRGMHVVIRERALFRREVVRELDASDVRRVGTDERCSTTILAADVASVELTTADGSDFAITSHLLGASHARALASRIAEHFALGRTTVRERPCDPSQRAHRRLGWVGVLPVLVIVGIAWSISAYREDASEGRLALVCRERCVFGGITCLPGGTLEGSYAPGSYAVALEDRVVQVPVVAGHRTTFECRHDAGIPTPVPDR</sequence>
<feature type="transmembrane region" description="Helical" evidence="1">
    <location>
        <begin position="172"/>
        <end position="193"/>
    </location>
</feature>
<protein>
    <submittedName>
        <fullName evidence="2">Uncharacterized protein</fullName>
    </submittedName>
</protein>
<dbReference type="STRING" id="927083.DB32_008511"/>
<evidence type="ECO:0000256" key="1">
    <source>
        <dbReference type="SAM" id="Phobius"/>
    </source>
</evidence>
<reference evidence="2 3" key="1">
    <citation type="submission" date="2015-03" db="EMBL/GenBank/DDBJ databases">
        <title>Genome assembly of Sandaracinus amylolyticus DSM 53668.</title>
        <authorList>
            <person name="Sharma G."/>
            <person name="Subramanian S."/>
        </authorList>
    </citation>
    <scope>NUCLEOTIDE SEQUENCE [LARGE SCALE GENOMIC DNA]</scope>
    <source>
        <strain evidence="2 3">DSM 53668</strain>
    </source>
</reference>
<keyword evidence="3" id="KW-1185">Reference proteome</keyword>
<accession>A0A0F6WA64</accession>
<keyword evidence="1" id="KW-0812">Transmembrane</keyword>
<name>A0A0F6WA64_9BACT</name>